<gene>
    <name evidence="2" type="ORF">HMPREF1866_00269</name>
</gene>
<proteinExistence type="predicted"/>
<dbReference type="PATRIC" id="fig|467210.3.peg.265"/>
<dbReference type="PANTHER" id="PTHR42895:SF1">
    <property type="entry name" value="IRON-SULFUR CLUSTER PROTEIN"/>
    <property type="match status" value="1"/>
</dbReference>
<dbReference type="InterPro" id="IPR052911">
    <property type="entry name" value="Corrinoid_activation_enz"/>
</dbReference>
<reference evidence="3" key="1">
    <citation type="submission" date="2016-01" db="EMBL/GenBank/DDBJ databases">
        <authorList>
            <person name="Mitreva M."/>
            <person name="Pepin K.H."/>
            <person name="Mihindukulasuriya K.A."/>
            <person name="Fulton R."/>
            <person name="Fronick C."/>
            <person name="O'Laughlin M."/>
            <person name="Miner T."/>
            <person name="Herter B."/>
            <person name="Rosa B.A."/>
            <person name="Cordes M."/>
            <person name="Tomlinson C."/>
            <person name="Wollam A."/>
            <person name="Palsikar V.B."/>
            <person name="Mardis E.R."/>
            <person name="Wilson R.K."/>
        </authorList>
    </citation>
    <scope>NUCLEOTIDE SEQUENCE [LARGE SCALE GENOMIC DNA]</scope>
    <source>
        <strain evidence="3">DNF00896</strain>
    </source>
</reference>
<evidence type="ECO:0000313" key="2">
    <source>
        <dbReference type="EMBL" id="KXB60819.1"/>
    </source>
</evidence>
<comment type="caution">
    <text evidence="2">The sequence shown here is derived from an EMBL/GenBank/DDBJ whole genome shotgun (WGS) entry which is preliminary data.</text>
</comment>
<dbReference type="EMBL" id="LSDA01000010">
    <property type="protein sequence ID" value="KXB60819.1"/>
    <property type="molecule type" value="Genomic_DNA"/>
</dbReference>
<name>A0A133ZZG1_9FIRM</name>
<keyword evidence="3" id="KW-1185">Reference proteome</keyword>
<evidence type="ECO:0000259" key="1">
    <source>
        <dbReference type="Pfam" id="PF14574"/>
    </source>
</evidence>
<feature type="domain" description="RACo C-terminal" evidence="1">
    <location>
        <begin position="3"/>
        <end position="117"/>
    </location>
</feature>
<dbReference type="RefSeq" id="WP_060930264.1">
    <property type="nucleotide sequence ID" value="NZ_KQ959775.1"/>
</dbReference>
<dbReference type="PANTHER" id="PTHR42895">
    <property type="entry name" value="IRON-SULFUR CLUSTER-BINDING PROTEIN-RELATED"/>
    <property type="match status" value="1"/>
</dbReference>
<accession>A0A133ZZG1</accession>
<organism evidence="2 3">
    <name type="scientific">Lachnoanaerobaculum saburreum</name>
    <dbReference type="NCBI Taxonomy" id="467210"/>
    <lineage>
        <taxon>Bacteria</taxon>
        <taxon>Bacillati</taxon>
        <taxon>Bacillota</taxon>
        <taxon>Clostridia</taxon>
        <taxon>Lachnospirales</taxon>
        <taxon>Lachnospiraceae</taxon>
        <taxon>Lachnoanaerobaculum</taxon>
    </lineage>
</organism>
<dbReference type="STRING" id="467210.HMPREF1866_00269"/>
<protein>
    <recommendedName>
        <fullName evidence="1">RACo C-terminal domain-containing protein</fullName>
    </recommendedName>
</protein>
<sequence length="118" mass="13312">MRKDIRQVQLAKGAIFSGIRALIKKAGIETGDITRVCIAGQFGKYISMDSFFGVGLMPREFEGKVEYLGNTSLTGAYMALLDKNAIEYMSEISVETEYFELSKLEEYEKIFAKALRFD</sequence>
<dbReference type="AlphaFoldDB" id="A0A133ZZG1"/>
<evidence type="ECO:0000313" key="3">
    <source>
        <dbReference type="Proteomes" id="UP000070394"/>
    </source>
</evidence>
<dbReference type="InterPro" id="IPR027980">
    <property type="entry name" value="RACo_C"/>
</dbReference>
<dbReference type="Proteomes" id="UP000070394">
    <property type="component" value="Unassembled WGS sequence"/>
</dbReference>
<dbReference type="Pfam" id="PF14574">
    <property type="entry name" value="RACo_C_ter"/>
    <property type="match status" value="1"/>
</dbReference>